<accession>A0AA95NH46</accession>
<gene>
    <name evidence="1" type="ORF">PFX98_00770</name>
</gene>
<dbReference type="RefSeq" id="WP_285233261.1">
    <property type="nucleotide sequence ID" value="NZ_CP116346.1"/>
</dbReference>
<dbReference type="AlphaFoldDB" id="A0AA95NH46"/>
<reference evidence="1" key="1">
    <citation type="submission" date="2023-01" db="EMBL/GenBank/DDBJ databases">
        <title>Whole genome sequence of Paucibacter sp. S2-9 isolated from pond sediment.</title>
        <authorList>
            <person name="Jung J.Y."/>
        </authorList>
    </citation>
    <scope>NUCLEOTIDE SEQUENCE</scope>
    <source>
        <strain evidence="1">S2-9</strain>
    </source>
</reference>
<dbReference type="KEGG" id="pais:PFX98_00770"/>
<evidence type="ECO:0000313" key="2">
    <source>
        <dbReference type="Proteomes" id="UP001177769"/>
    </source>
</evidence>
<proteinExistence type="predicted"/>
<dbReference type="Proteomes" id="UP001177769">
    <property type="component" value="Chromosome"/>
</dbReference>
<evidence type="ECO:0000313" key="1">
    <source>
        <dbReference type="EMBL" id="WIT12168.1"/>
    </source>
</evidence>
<protein>
    <recommendedName>
        <fullName evidence="3">Lipocalin-like domain-containing protein</fullName>
    </recommendedName>
</protein>
<dbReference type="EMBL" id="CP116346">
    <property type="protein sequence ID" value="WIT12168.1"/>
    <property type="molecule type" value="Genomic_DNA"/>
</dbReference>
<sequence>MRRQFLMLLAASPFLGCSRVEKEVPTDWKSLALPGKSLELIDEKYVENYRFAEDGMAIATFGLKDGAVAGPIVYWKIEENRLVISIDPESEILQELVSPSIRGSVVTATRKSGAKAKYKFA</sequence>
<keyword evidence="2" id="KW-1185">Reference proteome</keyword>
<evidence type="ECO:0008006" key="3">
    <source>
        <dbReference type="Google" id="ProtNLM"/>
    </source>
</evidence>
<organism evidence="1 2">
    <name type="scientific">Paucibacter sediminis</name>
    <dbReference type="NCBI Taxonomy" id="3019553"/>
    <lineage>
        <taxon>Bacteria</taxon>
        <taxon>Pseudomonadati</taxon>
        <taxon>Pseudomonadota</taxon>
        <taxon>Betaproteobacteria</taxon>
        <taxon>Burkholderiales</taxon>
        <taxon>Sphaerotilaceae</taxon>
        <taxon>Roseateles</taxon>
    </lineage>
</organism>
<name>A0AA95NH46_9BURK</name>